<dbReference type="Gene3D" id="6.10.340.10">
    <property type="match status" value="1"/>
</dbReference>
<evidence type="ECO:0000313" key="11">
    <source>
        <dbReference type="EMBL" id="WYJ76341.1"/>
    </source>
</evidence>
<comment type="catalytic activity">
    <reaction evidence="1">
        <text>ATP + protein L-histidine = ADP + protein N-phospho-L-histidine.</text>
        <dbReference type="EC" id="2.7.13.3"/>
    </reaction>
</comment>
<protein>
    <recommendedName>
        <fullName evidence="3">histidine kinase</fullName>
        <ecNumber evidence="3">2.7.13.3</ecNumber>
    </recommendedName>
</protein>
<dbReference type="CDD" id="cd06225">
    <property type="entry name" value="HAMP"/>
    <property type="match status" value="1"/>
</dbReference>
<dbReference type="PROSITE" id="PS50885">
    <property type="entry name" value="HAMP"/>
    <property type="match status" value="1"/>
</dbReference>
<dbReference type="InterPro" id="IPR050640">
    <property type="entry name" value="Bact_2-comp_sensor_kinase"/>
</dbReference>
<dbReference type="GO" id="GO:0016301">
    <property type="term" value="F:kinase activity"/>
    <property type="evidence" value="ECO:0007669"/>
    <property type="project" value="UniProtKB-KW"/>
</dbReference>
<evidence type="ECO:0000256" key="7">
    <source>
        <dbReference type="ARBA" id="ARBA00023012"/>
    </source>
</evidence>
<keyword evidence="12" id="KW-1185">Reference proteome</keyword>
<dbReference type="PANTHER" id="PTHR34220">
    <property type="entry name" value="SENSOR HISTIDINE KINASE YPDA"/>
    <property type="match status" value="1"/>
</dbReference>
<dbReference type="EMBL" id="CP147251">
    <property type="protein sequence ID" value="WYJ76341.1"/>
    <property type="molecule type" value="Genomic_DNA"/>
</dbReference>
<dbReference type="PANTHER" id="PTHR34220:SF7">
    <property type="entry name" value="SENSOR HISTIDINE KINASE YPDA"/>
    <property type="match status" value="1"/>
</dbReference>
<evidence type="ECO:0000256" key="3">
    <source>
        <dbReference type="ARBA" id="ARBA00012438"/>
    </source>
</evidence>
<evidence type="ECO:0000259" key="9">
    <source>
        <dbReference type="PROSITE" id="PS50109"/>
    </source>
</evidence>
<proteinExistence type="predicted"/>
<dbReference type="PROSITE" id="PS50109">
    <property type="entry name" value="HIS_KIN"/>
    <property type="match status" value="1"/>
</dbReference>
<comment type="subcellular location">
    <subcellularLocation>
        <location evidence="2">Membrane</location>
    </subcellularLocation>
</comment>
<accession>A0ABZ2SPL1</accession>
<name>A0ABZ2SPL1_9ENTE</name>
<sequence length="561" mass="64807">MKTKFKVFFQNLSFQRKIIVISFAASLFPLLLLTFFSIGTIQHFIIEREKSNNQDNLTATYQQINLRLTTYEEAIAFLTSSQFLIDELSIENPSNFEQYDLYTNTIVPLFRSIYSQQDTIANITLYTSINLYDHGKYVKKIVPGDITSKFKLNNTTNISYFFDNKQNQIYLYSQLFSAKNTDTNIIVFQLSPEVIFDNLDNISNEPYLLTITNAKKENLFQFSNEQPEQLGFISRLMQTLNQSQIKNQKQLKNDWIITFSRPMYSVYNGVLLLASVACLIFLFAIIMLSLSIIGLSKTVVAPIQKLANQMNDSPENTLNLKPTYQSNDEIGKLYQSFYQMIQQIQELINRVYKSEIKQQKHELRALQAQINPHFFYNSLSLINNKALLTGNQEISEMAQLLSQFYRLSLNNGKSRLSVAKELELTITYAKIQLKMHNHSFDLAIDVDEEIKQYEIITLLIQPFVENAIFHGIDHIEDDRRGKLTIRGKVLNNHLQFEISDNGRGMTAEQTATILTHQGKHYGIQNVKQRISLYYGVKEAIVYTSKLNVGTTVRIILPKYTT</sequence>
<keyword evidence="7" id="KW-0902">Two-component regulatory system</keyword>
<evidence type="ECO:0000313" key="12">
    <source>
        <dbReference type="Proteomes" id="UP000664701"/>
    </source>
</evidence>
<dbReference type="Pfam" id="PF00672">
    <property type="entry name" value="HAMP"/>
    <property type="match status" value="1"/>
</dbReference>
<dbReference type="InterPro" id="IPR005467">
    <property type="entry name" value="His_kinase_dom"/>
</dbReference>
<dbReference type="InterPro" id="IPR003660">
    <property type="entry name" value="HAMP_dom"/>
</dbReference>
<keyword evidence="6 11" id="KW-0418">Kinase</keyword>
<dbReference type="Proteomes" id="UP000664701">
    <property type="component" value="Chromosome"/>
</dbReference>
<keyword evidence="8" id="KW-1133">Transmembrane helix</keyword>
<dbReference type="RefSeq" id="WP_207942405.1">
    <property type="nucleotide sequence ID" value="NZ_CP147251.1"/>
</dbReference>
<feature type="domain" description="HAMP" evidence="10">
    <location>
        <begin position="297"/>
        <end position="349"/>
    </location>
</feature>
<dbReference type="EC" id="2.7.13.3" evidence="3"/>
<dbReference type="InterPro" id="IPR003594">
    <property type="entry name" value="HATPase_dom"/>
</dbReference>
<evidence type="ECO:0000259" key="10">
    <source>
        <dbReference type="PROSITE" id="PS50885"/>
    </source>
</evidence>
<evidence type="ECO:0000256" key="6">
    <source>
        <dbReference type="ARBA" id="ARBA00022777"/>
    </source>
</evidence>
<reference evidence="11 12" key="1">
    <citation type="submission" date="2024-03" db="EMBL/GenBank/DDBJ databases">
        <title>The Genome Sequence of Enterococcus sp. DIV2402.</title>
        <authorList>
            <consortium name="The Broad Institute Genomics Platform"/>
            <consortium name="The Broad Institute Microbial Omics Core"/>
            <consortium name="The Broad Institute Genomic Center for Infectious Diseases"/>
            <person name="Earl A."/>
            <person name="Manson A."/>
            <person name="Gilmore M."/>
            <person name="Schwartman J."/>
            <person name="Shea T."/>
            <person name="Abouelleil A."/>
            <person name="Cao P."/>
            <person name="Chapman S."/>
            <person name="Cusick C."/>
            <person name="Young S."/>
            <person name="Neafsey D."/>
            <person name="Nusbaum C."/>
            <person name="Birren B."/>
        </authorList>
    </citation>
    <scope>NUCLEOTIDE SEQUENCE [LARGE SCALE GENOMIC DNA]</scope>
    <source>
        <strain evidence="11 12">DIV2402</strain>
    </source>
</reference>
<dbReference type="SMART" id="SM00304">
    <property type="entry name" value="HAMP"/>
    <property type="match status" value="1"/>
</dbReference>
<dbReference type="SUPFAM" id="SSF158472">
    <property type="entry name" value="HAMP domain-like"/>
    <property type="match status" value="1"/>
</dbReference>
<feature type="domain" description="Histidine kinase" evidence="9">
    <location>
        <begin position="358"/>
        <end position="560"/>
    </location>
</feature>
<feature type="transmembrane region" description="Helical" evidence="8">
    <location>
        <begin position="18"/>
        <end position="41"/>
    </location>
</feature>
<evidence type="ECO:0000256" key="1">
    <source>
        <dbReference type="ARBA" id="ARBA00000085"/>
    </source>
</evidence>
<dbReference type="InterPro" id="IPR010559">
    <property type="entry name" value="Sig_transdc_His_kin_internal"/>
</dbReference>
<organism evidence="11 12">
    <name type="scientific">Candidatus Enterococcus lowellii</name>
    <dbReference type="NCBI Taxonomy" id="2230877"/>
    <lineage>
        <taxon>Bacteria</taxon>
        <taxon>Bacillati</taxon>
        <taxon>Bacillota</taxon>
        <taxon>Bacilli</taxon>
        <taxon>Lactobacillales</taxon>
        <taxon>Enterococcaceae</taxon>
        <taxon>Enterococcus</taxon>
    </lineage>
</organism>
<evidence type="ECO:0000256" key="5">
    <source>
        <dbReference type="ARBA" id="ARBA00022679"/>
    </source>
</evidence>
<keyword evidence="5" id="KW-0808">Transferase</keyword>
<dbReference type="SMART" id="SM00387">
    <property type="entry name" value="HATPase_c"/>
    <property type="match status" value="1"/>
</dbReference>
<gene>
    <name evidence="11" type="ORF">DOK78_000967</name>
</gene>
<keyword evidence="8" id="KW-0812">Transmembrane</keyword>
<dbReference type="Pfam" id="PF02518">
    <property type="entry name" value="HATPase_c"/>
    <property type="match status" value="1"/>
</dbReference>
<keyword evidence="8" id="KW-0472">Membrane</keyword>
<feature type="transmembrane region" description="Helical" evidence="8">
    <location>
        <begin position="270"/>
        <end position="295"/>
    </location>
</feature>
<evidence type="ECO:0000256" key="2">
    <source>
        <dbReference type="ARBA" id="ARBA00004370"/>
    </source>
</evidence>
<keyword evidence="4" id="KW-0597">Phosphoprotein</keyword>
<dbReference type="Gene3D" id="3.30.565.10">
    <property type="entry name" value="Histidine kinase-like ATPase, C-terminal domain"/>
    <property type="match status" value="1"/>
</dbReference>
<dbReference type="Pfam" id="PF06580">
    <property type="entry name" value="His_kinase"/>
    <property type="match status" value="1"/>
</dbReference>
<evidence type="ECO:0000256" key="4">
    <source>
        <dbReference type="ARBA" id="ARBA00022553"/>
    </source>
</evidence>
<dbReference type="SUPFAM" id="SSF55874">
    <property type="entry name" value="ATPase domain of HSP90 chaperone/DNA topoisomerase II/histidine kinase"/>
    <property type="match status" value="1"/>
</dbReference>
<evidence type="ECO:0000256" key="8">
    <source>
        <dbReference type="SAM" id="Phobius"/>
    </source>
</evidence>
<dbReference type="InterPro" id="IPR036890">
    <property type="entry name" value="HATPase_C_sf"/>
</dbReference>